<sequence>MYIVPLSLLLPTFALAVALPSTPTTPTTTIPYPRRSPYALKITDFHSICAASACYWEFNVTAPAGGPSGMPAFTASGCIGTTKDGYKECDAVHSAEQQDETEGVGKLVNGSVEVAGKEENLGATVGANVWVRVAWVW</sequence>
<gene>
    <name evidence="2" type="ORF">C8A03DRAFT_38689</name>
</gene>
<reference evidence="2" key="2">
    <citation type="submission" date="2023-05" db="EMBL/GenBank/DDBJ databases">
        <authorList>
            <consortium name="Lawrence Berkeley National Laboratory"/>
            <person name="Steindorff A."/>
            <person name="Hensen N."/>
            <person name="Bonometti L."/>
            <person name="Westerberg I."/>
            <person name="Brannstrom I.O."/>
            <person name="Guillou S."/>
            <person name="Cros-Aarteil S."/>
            <person name="Calhoun S."/>
            <person name="Haridas S."/>
            <person name="Kuo A."/>
            <person name="Mondo S."/>
            <person name="Pangilinan J."/>
            <person name="Riley R."/>
            <person name="Labutti K."/>
            <person name="Andreopoulos B."/>
            <person name="Lipzen A."/>
            <person name="Chen C."/>
            <person name="Yanf M."/>
            <person name="Daum C."/>
            <person name="Ng V."/>
            <person name="Clum A."/>
            <person name="Ohm R."/>
            <person name="Martin F."/>
            <person name="Silar P."/>
            <person name="Natvig D."/>
            <person name="Lalanne C."/>
            <person name="Gautier V."/>
            <person name="Ament-Velasquez S.L."/>
            <person name="Kruys A."/>
            <person name="Hutchinson M.I."/>
            <person name="Powell A.J."/>
            <person name="Barry K."/>
            <person name="Miller A.N."/>
            <person name="Grigoriev I.V."/>
            <person name="Debuchy R."/>
            <person name="Gladieux P."/>
            <person name="Thoren M.H."/>
            <person name="Johannesson H."/>
        </authorList>
    </citation>
    <scope>NUCLEOTIDE SEQUENCE</scope>
    <source>
        <strain evidence="2">CBS 532.94</strain>
    </source>
</reference>
<dbReference type="Proteomes" id="UP001303760">
    <property type="component" value="Unassembled WGS sequence"/>
</dbReference>
<feature type="chain" id="PRO_5043036615" evidence="1">
    <location>
        <begin position="17"/>
        <end position="137"/>
    </location>
</feature>
<name>A0AAN7C1L9_9PEZI</name>
<evidence type="ECO:0000313" key="2">
    <source>
        <dbReference type="EMBL" id="KAK4233594.1"/>
    </source>
</evidence>
<accession>A0AAN7C1L9</accession>
<comment type="caution">
    <text evidence="2">The sequence shown here is derived from an EMBL/GenBank/DDBJ whole genome shotgun (WGS) entry which is preliminary data.</text>
</comment>
<protein>
    <submittedName>
        <fullName evidence="2">Uncharacterized protein</fullName>
    </submittedName>
</protein>
<dbReference type="AlphaFoldDB" id="A0AAN7C1L9"/>
<evidence type="ECO:0000313" key="3">
    <source>
        <dbReference type="Proteomes" id="UP001303760"/>
    </source>
</evidence>
<keyword evidence="3" id="KW-1185">Reference proteome</keyword>
<reference evidence="2" key="1">
    <citation type="journal article" date="2023" name="Mol. Phylogenet. Evol.">
        <title>Genome-scale phylogeny and comparative genomics of the fungal order Sordariales.</title>
        <authorList>
            <person name="Hensen N."/>
            <person name="Bonometti L."/>
            <person name="Westerberg I."/>
            <person name="Brannstrom I.O."/>
            <person name="Guillou S."/>
            <person name="Cros-Aarteil S."/>
            <person name="Calhoun S."/>
            <person name="Haridas S."/>
            <person name="Kuo A."/>
            <person name="Mondo S."/>
            <person name="Pangilinan J."/>
            <person name="Riley R."/>
            <person name="LaButti K."/>
            <person name="Andreopoulos B."/>
            <person name="Lipzen A."/>
            <person name="Chen C."/>
            <person name="Yan M."/>
            <person name="Daum C."/>
            <person name="Ng V."/>
            <person name="Clum A."/>
            <person name="Steindorff A."/>
            <person name="Ohm R.A."/>
            <person name="Martin F."/>
            <person name="Silar P."/>
            <person name="Natvig D.O."/>
            <person name="Lalanne C."/>
            <person name="Gautier V."/>
            <person name="Ament-Velasquez S.L."/>
            <person name="Kruys A."/>
            <person name="Hutchinson M.I."/>
            <person name="Powell A.J."/>
            <person name="Barry K."/>
            <person name="Miller A.N."/>
            <person name="Grigoriev I.V."/>
            <person name="Debuchy R."/>
            <person name="Gladieux P."/>
            <person name="Hiltunen Thoren M."/>
            <person name="Johannesson H."/>
        </authorList>
    </citation>
    <scope>NUCLEOTIDE SEQUENCE</scope>
    <source>
        <strain evidence="2">CBS 532.94</strain>
    </source>
</reference>
<organism evidence="2 3">
    <name type="scientific">Achaetomium macrosporum</name>
    <dbReference type="NCBI Taxonomy" id="79813"/>
    <lineage>
        <taxon>Eukaryota</taxon>
        <taxon>Fungi</taxon>
        <taxon>Dikarya</taxon>
        <taxon>Ascomycota</taxon>
        <taxon>Pezizomycotina</taxon>
        <taxon>Sordariomycetes</taxon>
        <taxon>Sordariomycetidae</taxon>
        <taxon>Sordariales</taxon>
        <taxon>Chaetomiaceae</taxon>
        <taxon>Achaetomium</taxon>
    </lineage>
</organism>
<evidence type="ECO:0000256" key="1">
    <source>
        <dbReference type="SAM" id="SignalP"/>
    </source>
</evidence>
<feature type="signal peptide" evidence="1">
    <location>
        <begin position="1"/>
        <end position="16"/>
    </location>
</feature>
<keyword evidence="1" id="KW-0732">Signal</keyword>
<proteinExistence type="predicted"/>
<dbReference type="EMBL" id="MU860518">
    <property type="protein sequence ID" value="KAK4233594.1"/>
    <property type="molecule type" value="Genomic_DNA"/>
</dbReference>